<organism evidence="2 3">
    <name type="scientific">Trichodelitschia bisporula</name>
    <dbReference type="NCBI Taxonomy" id="703511"/>
    <lineage>
        <taxon>Eukaryota</taxon>
        <taxon>Fungi</taxon>
        <taxon>Dikarya</taxon>
        <taxon>Ascomycota</taxon>
        <taxon>Pezizomycotina</taxon>
        <taxon>Dothideomycetes</taxon>
        <taxon>Dothideomycetes incertae sedis</taxon>
        <taxon>Phaeotrichales</taxon>
        <taxon>Phaeotrichaceae</taxon>
        <taxon>Trichodelitschia</taxon>
    </lineage>
</organism>
<dbReference type="AlphaFoldDB" id="A0A6G1I4H1"/>
<evidence type="ECO:0000256" key="1">
    <source>
        <dbReference type="SAM" id="MobiDB-lite"/>
    </source>
</evidence>
<protein>
    <submittedName>
        <fullName evidence="2">Uncharacterized protein</fullName>
    </submittedName>
</protein>
<sequence>MAYAEVGEGRVGFLGLVRPCEVYDRVVMLMCGLRVEPLKEEEPLRGEEPPTGVCAAVEDG</sequence>
<dbReference type="OrthoDB" id="167809at2759"/>
<keyword evidence="3" id="KW-1185">Reference proteome</keyword>
<accession>A0A6G1I4H1</accession>
<name>A0A6G1I4H1_9PEZI</name>
<gene>
    <name evidence="2" type="ORF">EJ06DRAFT_528046</name>
</gene>
<proteinExistence type="predicted"/>
<feature type="region of interest" description="Disordered" evidence="1">
    <location>
        <begin position="41"/>
        <end position="60"/>
    </location>
</feature>
<evidence type="ECO:0000313" key="3">
    <source>
        <dbReference type="Proteomes" id="UP000799640"/>
    </source>
</evidence>
<dbReference type="Proteomes" id="UP000799640">
    <property type="component" value="Unassembled WGS sequence"/>
</dbReference>
<dbReference type="EMBL" id="ML996690">
    <property type="protein sequence ID" value="KAF2403084.1"/>
    <property type="molecule type" value="Genomic_DNA"/>
</dbReference>
<evidence type="ECO:0000313" key="2">
    <source>
        <dbReference type="EMBL" id="KAF2403084.1"/>
    </source>
</evidence>
<reference evidence="2" key="1">
    <citation type="journal article" date="2020" name="Stud. Mycol.">
        <title>101 Dothideomycetes genomes: a test case for predicting lifestyles and emergence of pathogens.</title>
        <authorList>
            <person name="Haridas S."/>
            <person name="Albert R."/>
            <person name="Binder M."/>
            <person name="Bloem J."/>
            <person name="Labutti K."/>
            <person name="Salamov A."/>
            <person name="Andreopoulos B."/>
            <person name="Baker S."/>
            <person name="Barry K."/>
            <person name="Bills G."/>
            <person name="Bluhm B."/>
            <person name="Cannon C."/>
            <person name="Castanera R."/>
            <person name="Culley D."/>
            <person name="Daum C."/>
            <person name="Ezra D."/>
            <person name="Gonzalez J."/>
            <person name="Henrissat B."/>
            <person name="Kuo A."/>
            <person name="Liang C."/>
            <person name="Lipzen A."/>
            <person name="Lutzoni F."/>
            <person name="Magnuson J."/>
            <person name="Mondo S."/>
            <person name="Nolan M."/>
            <person name="Ohm R."/>
            <person name="Pangilinan J."/>
            <person name="Park H.-J."/>
            <person name="Ramirez L."/>
            <person name="Alfaro M."/>
            <person name="Sun H."/>
            <person name="Tritt A."/>
            <person name="Yoshinaga Y."/>
            <person name="Zwiers L.-H."/>
            <person name="Turgeon B."/>
            <person name="Goodwin S."/>
            <person name="Spatafora J."/>
            <person name="Crous P."/>
            <person name="Grigoriev I."/>
        </authorList>
    </citation>
    <scope>NUCLEOTIDE SEQUENCE</scope>
    <source>
        <strain evidence="2">CBS 262.69</strain>
    </source>
</reference>